<evidence type="ECO:0008006" key="4">
    <source>
        <dbReference type="Google" id="ProtNLM"/>
    </source>
</evidence>
<reference evidence="2 3" key="1">
    <citation type="submission" date="2014-04" db="EMBL/GenBank/DDBJ databases">
        <authorList>
            <consortium name="DOE Joint Genome Institute"/>
            <person name="Kuo A."/>
            <person name="Martino E."/>
            <person name="Perotto S."/>
            <person name="Kohler A."/>
            <person name="Nagy L.G."/>
            <person name="Floudas D."/>
            <person name="Copeland A."/>
            <person name="Barry K.W."/>
            <person name="Cichocki N."/>
            <person name="Veneault-Fourrey C."/>
            <person name="LaButti K."/>
            <person name="Lindquist E.A."/>
            <person name="Lipzen A."/>
            <person name="Lundell T."/>
            <person name="Morin E."/>
            <person name="Murat C."/>
            <person name="Sun H."/>
            <person name="Tunlid A."/>
            <person name="Henrissat B."/>
            <person name="Grigoriev I.V."/>
            <person name="Hibbett D.S."/>
            <person name="Martin F."/>
            <person name="Nordberg H.P."/>
            <person name="Cantor M.N."/>
            <person name="Hua S.X."/>
        </authorList>
    </citation>
    <scope>NUCLEOTIDE SEQUENCE [LARGE SCALE GENOMIC DNA]</scope>
    <source>
        <strain evidence="2 3">Zn</strain>
    </source>
</reference>
<accession>A0A0C3H819</accession>
<evidence type="ECO:0000256" key="1">
    <source>
        <dbReference type="SAM" id="SignalP"/>
    </source>
</evidence>
<feature type="chain" id="PRO_5002174734" description="Small secreted protein" evidence="1">
    <location>
        <begin position="20"/>
        <end position="146"/>
    </location>
</feature>
<evidence type="ECO:0000313" key="3">
    <source>
        <dbReference type="Proteomes" id="UP000054321"/>
    </source>
</evidence>
<protein>
    <recommendedName>
        <fullName evidence="4">Small secreted protein</fullName>
    </recommendedName>
</protein>
<dbReference type="EMBL" id="KN832880">
    <property type="protein sequence ID" value="KIM98561.1"/>
    <property type="molecule type" value="Genomic_DNA"/>
</dbReference>
<feature type="signal peptide" evidence="1">
    <location>
        <begin position="1"/>
        <end position="19"/>
    </location>
</feature>
<dbReference type="AlphaFoldDB" id="A0A0C3H819"/>
<gene>
    <name evidence="2" type="ORF">OIDMADRAFT_167344</name>
</gene>
<name>A0A0C3H819_OIDMZ</name>
<organism evidence="2 3">
    <name type="scientific">Oidiodendron maius (strain Zn)</name>
    <dbReference type="NCBI Taxonomy" id="913774"/>
    <lineage>
        <taxon>Eukaryota</taxon>
        <taxon>Fungi</taxon>
        <taxon>Dikarya</taxon>
        <taxon>Ascomycota</taxon>
        <taxon>Pezizomycotina</taxon>
        <taxon>Leotiomycetes</taxon>
        <taxon>Leotiomycetes incertae sedis</taxon>
        <taxon>Myxotrichaceae</taxon>
        <taxon>Oidiodendron</taxon>
    </lineage>
</organism>
<sequence length="146" mass="15184">MQLTQILVSALFAVSTTYAAPTPNEKSMMAAGPQWVIQNMKRVCNGGDTSCTWTFAINAGSGAATGCTYVVNGSPASHANGGPSNCGEYTITSGWSGQFGAGNGFTTLSVVDNKKRQIVWPAYTDKQLQGGNVVKPDQSYAPAALP</sequence>
<evidence type="ECO:0000313" key="2">
    <source>
        <dbReference type="EMBL" id="KIM98561.1"/>
    </source>
</evidence>
<dbReference type="Proteomes" id="UP000054321">
    <property type="component" value="Unassembled WGS sequence"/>
</dbReference>
<proteinExistence type="predicted"/>
<keyword evidence="1" id="KW-0732">Signal</keyword>
<dbReference type="OrthoDB" id="5352317at2759"/>
<dbReference type="HOGENOM" id="CLU_117282_0_0_1"/>
<reference evidence="3" key="2">
    <citation type="submission" date="2015-01" db="EMBL/GenBank/DDBJ databases">
        <title>Evolutionary Origins and Diversification of the Mycorrhizal Mutualists.</title>
        <authorList>
            <consortium name="DOE Joint Genome Institute"/>
            <consortium name="Mycorrhizal Genomics Consortium"/>
            <person name="Kohler A."/>
            <person name="Kuo A."/>
            <person name="Nagy L.G."/>
            <person name="Floudas D."/>
            <person name="Copeland A."/>
            <person name="Barry K.W."/>
            <person name="Cichocki N."/>
            <person name="Veneault-Fourrey C."/>
            <person name="LaButti K."/>
            <person name="Lindquist E.A."/>
            <person name="Lipzen A."/>
            <person name="Lundell T."/>
            <person name="Morin E."/>
            <person name="Murat C."/>
            <person name="Riley R."/>
            <person name="Ohm R."/>
            <person name="Sun H."/>
            <person name="Tunlid A."/>
            <person name="Henrissat B."/>
            <person name="Grigoriev I.V."/>
            <person name="Hibbett D.S."/>
            <person name="Martin F."/>
        </authorList>
    </citation>
    <scope>NUCLEOTIDE SEQUENCE [LARGE SCALE GENOMIC DNA]</scope>
    <source>
        <strain evidence="3">Zn</strain>
    </source>
</reference>
<dbReference type="InParanoid" id="A0A0C3H819"/>
<keyword evidence="3" id="KW-1185">Reference proteome</keyword>